<feature type="domain" description="MDMPI C-terminal" evidence="1">
    <location>
        <begin position="161"/>
        <end position="254"/>
    </location>
</feature>
<dbReference type="Proteomes" id="UP000301309">
    <property type="component" value="Unassembled WGS sequence"/>
</dbReference>
<dbReference type="InterPro" id="IPR034660">
    <property type="entry name" value="DinB/YfiT-like"/>
</dbReference>
<feature type="domain" description="Mycothiol-dependent maleylpyruvate isomerase metal-binding" evidence="2">
    <location>
        <begin position="30"/>
        <end position="147"/>
    </location>
</feature>
<dbReference type="NCBIfam" id="TIGR03083">
    <property type="entry name" value="maleylpyruvate isomerase family mycothiol-dependent enzyme"/>
    <property type="match status" value="1"/>
</dbReference>
<protein>
    <recommendedName>
        <fullName evidence="5">Maleylpyruvate isomerase family mycothiol-dependent enzyme</fullName>
    </recommendedName>
</protein>
<gene>
    <name evidence="3" type="ORF">SVIO_020270</name>
</gene>
<dbReference type="GO" id="GO:0046872">
    <property type="term" value="F:metal ion binding"/>
    <property type="evidence" value="ECO:0007669"/>
    <property type="project" value="InterPro"/>
</dbReference>
<dbReference type="Pfam" id="PF11716">
    <property type="entry name" value="MDMPI_N"/>
    <property type="match status" value="1"/>
</dbReference>
<evidence type="ECO:0000259" key="1">
    <source>
        <dbReference type="Pfam" id="PF07398"/>
    </source>
</evidence>
<accession>A0A4D4KT93</accession>
<evidence type="ECO:0000259" key="2">
    <source>
        <dbReference type="Pfam" id="PF11716"/>
    </source>
</evidence>
<dbReference type="SUPFAM" id="SSF109854">
    <property type="entry name" value="DinB/YfiT-like putative metalloenzymes"/>
    <property type="match status" value="1"/>
</dbReference>
<name>A0A4D4KT93_STRVO</name>
<evidence type="ECO:0000313" key="3">
    <source>
        <dbReference type="EMBL" id="GDY51404.1"/>
    </source>
</evidence>
<evidence type="ECO:0008006" key="5">
    <source>
        <dbReference type="Google" id="ProtNLM"/>
    </source>
</evidence>
<dbReference type="InterPro" id="IPR010872">
    <property type="entry name" value="MDMPI_C-term_domain"/>
</dbReference>
<reference evidence="3 4" key="1">
    <citation type="journal article" date="2020" name="Int. J. Syst. Evol. Microbiol.">
        <title>Reclassification of Streptomyces castelarensis and Streptomyces sporoclivatus as later heterotypic synonyms of Streptomyces antimycoticus.</title>
        <authorList>
            <person name="Komaki H."/>
            <person name="Tamura T."/>
        </authorList>
    </citation>
    <scope>NUCLEOTIDE SEQUENCE [LARGE SCALE GENOMIC DNA]</scope>
    <source>
        <strain evidence="3 4">NBRC 13459</strain>
    </source>
</reference>
<dbReference type="PANTHER" id="PTHR40758:SF1">
    <property type="entry name" value="CONSERVED PROTEIN"/>
    <property type="match status" value="1"/>
</dbReference>
<dbReference type="Pfam" id="PF07398">
    <property type="entry name" value="MDMPI_C"/>
    <property type="match status" value="1"/>
</dbReference>
<organism evidence="3 4">
    <name type="scientific">Streptomyces violaceusniger</name>
    <dbReference type="NCBI Taxonomy" id="68280"/>
    <lineage>
        <taxon>Bacteria</taxon>
        <taxon>Bacillati</taxon>
        <taxon>Actinomycetota</taxon>
        <taxon>Actinomycetes</taxon>
        <taxon>Kitasatosporales</taxon>
        <taxon>Streptomycetaceae</taxon>
        <taxon>Streptomyces</taxon>
        <taxon>Streptomyces violaceusniger group</taxon>
    </lineage>
</organism>
<dbReference type="GO" id="GO:0005886">
    <property type="term" value="C:plasma membrane"/>
    <property type="evidence" value="ECO:0007669"/>
    <property type="project" value="TreeGrafter"/>
</dbReference>
<evidence type="ECO:0000313" key="4">
    <source>
        <dbReference type="Proteomes" id="UP000301309"/>
    </source>
</evidence>
<dbReference type="EMBL" id="BJHW01000001">
    <property type="protein sequence ID" value="GDY51404.1"/>
    <property type="molecule type" value="Genomic_DNA"/>
</dbReference>
<dbReference type="InterPro" id="IPR024344">
    <property type="entry name" value="MDMPI_metal-binding"/>
</dbReference>
<keyword evidence="4" id="KW-1185">Reference proteome</keyword>
<sequence length="262" mass="28815">MFPPARPGVVRGGWHDSAMETAELIEIVDREGRLLADAAAEAGVDAPVPTCPDWRVRDLLSHIGRVHGWAARFVAEGLTEPVRPAVEAAPADGELVSWYREVHGRLVDALTHADPEVKCFTFLPAESPLGFWARRQAHETAIHRIDAESARGGDFSPFTPEFAADGVDELLTGFHSLDRSRVRTDTPRTLRVRATDQGAVWTMRLSQDAPRTERNGEGTADCELSGPAVDLYLALWNRLPITALTTEGDEKLADLWREHSGI</sequence>
<proteinExistence type="predicted"/>
<dbReference type="InterPro" id="IPR017517">
    <property type="entry name" value="Maleyloyr_isom"/>
</dbReference>
<comment type="caution">
    <text evidence="3">The sequence shown here is derived from an EMBL/GenBank/DDBJ whole genome shotgun (WGS) entry which is preliminary data.</text>
</comment>
<dbReference type="AlphaFoldDB" id="A0A4D4KT93"/>
<dbReference type="PANTHER" id="PTHR40758">
    <property type="entry name" value="CONSERVED PROTEIN"/>
    <property type="match status" value="1"/>
</dbReference>
<dbReference type="Gene3D" id="1.20.120.450">
    <property type="entry name" value="dinb family like domain"/>
    <property type="match status" value="1"/>
</dbReference>